<accession>A0AAD7G0Z8</accession>
<evidence type="ECO:0000313" key="2">
    <source>
        <dbReference type="EMBL" id="KAJ7656206.1"/>
    </source>
</evidence>
<comment type="caution">
    <text evidence="2">The sequence shown here is derived from an EMBL/GenBank/DDBJ whole genome shotgun (WGS) entry which is preliminary data.</text>
</comment>
<dbReference type="Proteomes" id="UP001221757">
    <property type="component" value="Unassembled WGS sequence"/>
</dbReference>
<evidence type="ECO:0000313" key="3">
    <source>
        <dbReference type="Proteomes" id="UP001221757"/>
    </source>
</evidence>
<gene>
    <name evidence="2" type="ORF">B0H17DRAFT_1185949</name>
</gene>
<reference evidence="2" key="1">
    <citation type="submission" date="2023-03" db="EMBL/GenBank/DDBJ databases">
        <title>Massive genome expansion in bonnet fungi (Mycena s.s.) driven by repeated elements and novel gene families across ecological guilds.</title>
        <authorList>
            <consortium name="Lawrence Berkeley National Laboratory"/>
            <person name="Harder C.B."/>
            <person name="Miyauchi S."/>
            <person name="Viragh M."/>
            <person name="Kuo A."/>
            <person name="Thoen E."/>
            <person name="Andreopoulos B."/>
            <person name="Lu D."/>
            <person name="Skrede I."/>
            <person name="Drula E."/>
            <person name="Henrissat B."/>
            <person name="Morin E."/>
            <person name="Kohler A."/>
            <person name="Barry K."/>
            <person name="LaButti K."/>
            <person name="Morin E."/>
            <person name="Salamov A."/>
            <person name="Lipzen A."/>
            <person name="Mereny Z."/>
            <person name="Hegedus B."/>
            <person name="Baldrian P."/>
            <person name="Stursova M."/>
            <person name="Weitz H."/>
            <person name="Taylor A."/>
            <person name="Grigoriev I.V."/>
            <person name="Nagy L.G."/>
            <person name="Martin F."/>
            <person name="Kauserud H."/>
        </authorList>
    </citation>
    <scope>NUCLEOTIDE SEQUENCE</scope>
    <source>
        <strain evidence="2">CBHHK067</strain>
    </source>
</reference>
<proteinExistence type="predicted"/>
<dbReference type="AlphaFoldDB" id="A0AAD7G0Z8"/>
<organism evidence="2 3">
    <name type="scientific">Mycena rosella</name>
    <name type="common">Pink bonnet</name>
    <name type="synonym">Agaricus rosellus</name>
    <dbReference type="NCBI Taxonomy" id="1033263"/>
    <lineage>
        <taxon>Eukaryota</taxon>
        <taxon>Fungi</taxon>
        <taxon>Dikarya</taxon>
        <taxon>Basidiomycota</taxon>
        <taxon>Agaricomycotina</taxon>
        <taxon>Agaricomycetes</taxon>
        <taxon>Agaricomycetidae</taxon>
        <taxon>Agaricales</taxon>
        <taxon>Marasmiineae</taxon>
        <taxon>Mycenaceae</taxon>
        <taxon>Mycena</taxon>
    </lineage>
</organism>
<evidence type="ECO:0000256" key="1">
    <source>
        <dbReference type="SAM" id="MobiDB-lite"/>
    </source>
</evidence>
<keyword evidence="3" id="KW-1185">Reference proteome</keyword>
<sequence length="249" mass="27716">MDKHDGLGLRVGQDFPAKGLDDDGGRHRNLHDIESDNGRMELGDVFGGVCENGRFALRRQLKFDKAGHIQGGVQNGELFRPVQNLENVGKTTHLLRGGRDAEKKAIPDQVSHGKKQELARREFCRPDELDLISKRQKVVIKKNLWESKREMAATASKRIDAVNLTNESNNGPLMKRSMSTSWRTVSVKASSAATEEDMELVCVPTSFELEGPDTALCCHWECVIFAKAFGELADVNDEIGIRVMANSRE</sequence>
<feature type="region of interest" description="Disordered" evidence="1">
    <location>
        <begin position="1"/>
        <end position="26"/>
    </location>
</feature>
<protein>
    <submittedName>
        <fullName evidence="2">Uncharacterized protein</fullName>
    </submittedName>
</protein>
<dbReference type="EMBL" id="JARKIE010000303">
    <property type="protein sequence ID" value="KAJ7656206.1"/>
    <property type="molecule type" value="Genomic_DNA"/>
</dbReference>
<name>A0AAD7G0Z8_MYCRO</name>